<dbReference type="InterPro" id="IPR005379">
    <property type="entry name" value="FDM1-5/IDN2_XH"/>
</dbReference>
<evidence type="ECO:0000256" key="3">
    <source>
        <dbReference type="SAM" id="Coils"/>
    </source>
</evidence>
<feature type="coiled-coil region" evidence="3">
    <location>
        <begin position="222"/>
        <end position="367"/>
    </location>
</feature>
<reference evidence="8" key="2">
    <citation type="submission" date="2025-08" db="UniProtKB">
        <authorList>
            <consortium name="RefSeq"/>
        </authorList>
    </citation>
    <scope>IDENTIFICATION</scope>
    <source>
        <tissue evidence="8">Young leaves</tissue>
    </source>
</reference>
<dbReference type="Pfam" id="PF03469">
    <property type="entry name" value="XH"/>
    <property type="match status" value="1"/>
</dbReference>
<dbReference type="InterPro" id="IPR045177">
    <property type="entry name" value="FDM1-5/IDN2"/>
</dbReference>
<dbReference type="Gene3D" id="3.30.70.2890">
    <property type="entry name" value="XS domain"/>
    <property type="match status" value="1"/>
</dbReference>
<dbReference type="Pfam" id="PF03470">
    <property type="entry name" value="zf-XS"/>
    <property type="match status" value="1"/>
</dbReference>
<keyword evidence="1 3" id="KW-0175">Coiled coil</keyword>
<dbReference type="Proteomes" id="UP000694853">
    <property type="component" value="Unplaced"/>
</dbReference>
<organism evidence="7 8">
    <name type="scientific">Abrus precatorius</name>
    <name type="common">Indian licorice</name>
    <name type="synonym">Glycine abrus</name>
    <dbReference type="NCBI Taxonomy" id="3816"/>
    <lineage>
        <taxon>Eukaryota</taxon>
        <taxon>Viridiplantae</taxon>
        <taxon>Streptophyta</taxon>
        <taxon>Embryophyta</taxon>
        <taxon>Tracheophyta</taxon>
        <taxon>Spermatophyta</taxon>
        <taxon>Magnoliopsida</taxon>
        <taxon>eudicotyledons</taxon>
        <taxon>Gunneridae</taxon>
        <taxon>Pentapetalae</taxon>
        <taxon>rosids</taxon>
        <taxon>fabids</taxon>
        <taxon>Fabales</taxon>
        <taxon>Fabaceae</taxon>
        <taxon>Papilionoideae</taxon>
        <taxon>50 kb inversion clade</taxon>
        <taxon>NPAAA clade</taxon>
        <taxon>indigoferoid/millettioid clade</taxon>
        <taxon>Abreae</taxon>
        <taxon>Abrus</taxon>
    </lineage>
</organism>
<feature type="domain" description="Zinc finger-XS" evidence="6">
    <location>
        <begin position="2"/>
        <end position="41"/>
    </location>
</feature>
<dbReference type="InterPro" id="IPR005380">
    <property type="entry name" value="XS_domain"/>
</dbReference>
<keyword evidence="7" id="KW-1185">Reference proteome</keyword>
<accession>A0A8B8KK66</accession>
<dbReference type="InterPro" id="IPR038588">
    <property type="entry name" value="XS_domain_sf"/>
</dbReference>
<reference evidence="7" key="1">
    <citation type="journal article" date="2019" name="Toxins">
        <title>Detection of Abrin-Like and Prepropulchellin-Like Toxin Genes and Transcripts Using Whole Genome Sequencing and Full-Length Transcript Sequencing of Abrus precatorius.</title>
        <authorList>
            <person name="Hovde B.T."/>
            <person name="Daligault H.E."/>
            <person name="Hanschen E.R."/>
            <person name="Kunde Y.A."/>
            <person name="Johnson M.B."/>
            <person name="Starkenburg S.R."/>
            <person name="Johnson S.L."/>
        </authorList>
    </citation>
    <scope>NUCLEOTIDE SEQUENCE [LARGE SCALE GENOMIC DNA]</scope>
</reference>
<evidence type="ECO:0000256" key="2">
    <source>
        <dbReference type="ARBA" id="ARBA00023158"/>
    </source>
</evidence>
<evidence type="ECO:0000259" key="6">
    <source>
        <dbReference type="Pfam" id="PF03470"/>
    </source>
</evidence>
<feature type="domain" description="XS" evidence="4">
    <location>
        <begin position="61"/>
        <end position="172"/>
    </location>
</feature>
<evidence type="ECO:0000313" key="8">
    <source>
        <dbReference type="RefSeq" id="XP_027343678.1"/>
    </source>
</evidence>
<proteinExistence type="predicted"/>
<evidence type="ECO:0000313" key="7">
    <source>
        <dbReference type="Proteomes" id="UP000694853"/>
    </source>
</evidence>
<evidence type="ECO:0000256" key="1">
    <source>
        <dbReference type="ARBA" id="ARBA00023054"/>
    </source>
</evidence>
<dbReference type="GeneID" id="113856165"/>
<keyword evidence="2" id="KW-0943">RNA-mediated gene silencing</keyword>
<feature type="domain" description="Factor of DNA methylation 1-5/IDN2" evidence="5">
    <location>
        <begin position="398"/>
        <end position="529"/>
    </location>
</feature>
<sequence length="531" mass="62244">MCPFCEDKRDYSLSELLKHASRFVRDSQDVRMKDIAKHSALQLYIEKYIYVNVGSEPVAKDQLLVWPCMGVVANIATEFKDGRFVGESGTKLKDEFTLKGFHPLRVHPLWNRNGHSGFAIVEFNKDWEGFTNAMNFGRSFEVQHCGKKDYYSSTRRGDRLYGWVARDDDYNSRSKIGDHLRKNGDLKTVSGKEAEDRRKTSLLVSEIEEMQRSERARLEKVFMDHEKARLHLQAQRKKLEERENGLHKRQTQNEKERKKLYLQKKKNEMAIMEQKKADEKVMHLAEEQEKEKEKLHKKIHELQRKLDSKQALELEIEQLKGALQVMEHMKGDDEEEKKKMDAIKLDLQDKEEELEGMEELNQTLVVKERKTNDELQDARKALIHRLGKTKTRAFIGVKRMGELDGMPFVKAAKGKFSDDEVNVKAVELCSQWEDYLRDPSWFPFRVLTDKEGNAKEILDEEDEKLRTLKDEFGDEVFGAVTTALMELNEYNPSGRYPLPELWNFKEGRKALLKEGVSHLMKQWKLSKRRKT</sequence>
<dbReference type="AlphaFoldDB" id="A0A8B8KK66"/>
<dbReference type="GO" id="GO:0080188">
    <property type="term" value="P:gene silencing by siRNA-directed DNA methylation"/>
    <property type="evidence" value="ECO:0007669"/>
    <property type="project" value="InterPro"/>
</dbReference>
<protein>
    <submittedName>
        <fullName evidence="8">Factor of DNA methylation 4 isoform X2</fullName>
    </submittedName>
</protein>
<dbReference type="PANTHER" id="PTHR21596:SF23">
    <property type="entry name" value="FACTOR OF DNA METHYLATION 4"/>
    <property type="match status" value="1"/>
</dbReference>
<dbReference type="RefSeq" id="XP_027343678.1">
    <property type="nucleotide sequence ID" value="XM_027487877.1"/>
</dbReference>
<gene>
    <name evidence="8" type="primary">LOC113856165</name>
</gene>
<dbReference type="InterPro" id="IPR005381">
    <property type="entry name" value="Znf-XS_domain"/>
</dbReference>
<dbReference type="PANTHER" id="PTHR21596">
    <property type="entry name" value="RIBONUCLEASE P SUBUNIT P38"/>
    <property type="match status" value="1"/>
</dbReference>
<name>A0A8B8KK66_ABRPR</name>
<dbReference type="CDD" id="cd12266">
    <property type="entry name" value="RRM_like_XS"/>
    <property type="match status" value="1"/>
</dbReference>
<evidence type="ECO:0000259" key="4">
    <source>
        <dbReference type="Pfam" id="PF03468"/>
    </source>
</evidence>
<evidence type="ECO:0000259" key="5">
    <source>
        <dbReference type="Pfam" id="PF03469"/>
    </source>
</evidence>
<dbReference type="Pfam" id="PF03468">
    <property type="entry name" value="XS"/>
    <property type="match status" value="1"/>
</dbReference>